<evidence type="ECO:0000256" key="5">
    <source>
        <dbReference type="ARBA" id="ARBA00022737"/>
    </source>
</evidence>
<organism evidence="13 14">
    <name type="scientific">Aegilops tauschii subsp. strangulata</name>
    <name type="common">Goatgrass</name>
    <dbReference type="NCBI Taxonomy" id="200361"/>
    <lineage>
        <taxon>Eukaryota</taxon>
        <taxon>Viridiplantae</taxon>
        <taxon>Streptophyta</taxon>
        <taxon>Embryophyta</taxon>
        <taxon>Tracheophyta</taxon>
        <taxon>Spermatophyta</taxon>
        <taxon>Magnoliopsida</taxon>
        <taxon>Liliopsida</taxon>
        <taxon>Poales</taxon>
        <taxon>Poaceae</taxon>
        <taxon>BOP clade</taxon>
        <taxon>Pooideae</taxon>
        <taxon>Triticodae</taxon>
        <taxon>Triticeae</taxon>
        <taxon>Triticinae</taxon>
        <taxon>Aegilops</taxon>
    </lineage>
</organism>
<dbReference type="CDD" id="cd03232">
    <property type="entry name" value="ABCG_PDR_domain2"/>
    <property type="match status" value="1"/>
</dbReference>
<comment type="similarity">
    <text evidence="2">Belongs to the ABC transporter superfamily. ABCG family. PDR (TC 3.A.1.205) subfamily.</text>
</comment>
<evidence type="ECO:0000256" key="11">
    <source>
        <dbReference type="SAM" id="Phobius"/>
    </source>
</evidence>
<proteinExistence type="inferred from homology"/>
<dbReference type="PROSITE" id="PS50893">
    <property type="entry name" value="ABC_TRANSPORTER_2"/>
    <property type="match status" value="2"/>
</dbReference>
<reference evidence="13" key="4">
    <citation type="submission" date="2019-03" db="UniProtKB">
        <authorList>
            <consortium name="EnsemblPlants"/>
        </authorList>
    </citation>
    <scope>IDENTIFICATION</scope>
</reference>
<evidence type="ECO:0000256" key="3">
    <source>
        <dbReference type="ARBA" id="ARBA00022448"/>
    </source>
</evidence>
<reference evidence="14" key="1">
    <citation type="journal article" date="2014" name="Science">
        <title>Ancient hybridizations among the ancestral genomes of bread wheat.</title>
        <authorList>
            <consortium name="International Wheat Genome Sequencing Consortium,"/>
            <person name="Marcussen T."/>
            <person name="Sandve S.R."/>
            <person name="Heier L."/>
            <person name="Spannagl M."/>
            <person name="Pfeifer M."/>
            <person name="Jakobsen K.S."/>
            <person name="Wulff B.B."/>
            <person name="Steuernagel B."/>
            <person name="Mayer K.F."/>
            <person name="Olsen O.A."/>
        </authorList>
    </citation>
    <scope>NUCLEOTIDE SEQUENCE [LARGE SCALE GENOMIC DNA]</scope>
    <source>
        <strain evidence="14">cv. AL8/78</strain>
    </source>
</reference>
<dbReference type="Gramene" id="AET7Gv21172900.5">
    <property type="protein sequence ID" value="AET7Gv21172900.5"/>
    <property type="gene ID" value="AET7Gv21172900"/>
</dbReference>
<dbReference type="InterPro" id="IPR013525">
    <property type="entry name" value="ABC2_TM"/>
</dbReference>
<comment type="subcellular location">
    <subcellularLocation>
        <location evidence="1">Membrane</location>
        <topology evidence="1">Multi-pass membrane protein</topology>
    </subcellularLocation>
</comment>
<dbReference type="SMART" id="SM00382">
    <property type="entry name" value="AAA"/>
    <property type="match status" value="2"/>
</dbReference>
<evidence type="ECO:0000259" key="12">
    <source>
        <dbReference type="PROSITE" id="PS50893"/>
    </source>
</evidence>
<dbReference type="GO" id="GO:0005524">
    <property type="term" value="F:ATP binding"/>
    <property type="evidence" value="ECO:0007669"/>
    <property type="project" value="UniProtKB-KW"/>
</dbReference>
<dbReference type="GO" id="GO:0005886">
    <property type="term" value="C:plasma membrane"/>
    <property type="evidence" value="ECO:0007669"/>
    <property type="project" value="UniProtKB-ARBA"/>
</dbReference>
<dbReference type="InterPro" id="IPR043926">
    <property type="entry name" value="ABCG_dom"/>
</dbReference>
<dbReference type="SUPFAM" id="SSF52540">
    <property type="entry name" value="P-loop containing nucleoside triphosphate hydrolases"/>
    <property type="match status" value="2"/>
</dbReference>
<evidence type="ECO:0000313" key="13">
    <source>
        <dbReference type="EnsemblPlants" id="AET7Gv21172900.5"/>
    </source>
</evidence>
<dbReference type="FunFam" id="3.40.50.300:FF:000532">
    <property type="entry name" value="ABC transporter G family member 34"/>
    <property type="match status" value="1"/>
</dbReference>
<reference evidence="14" key="2">
    <citation type="journal article" date="2017" name="Nat. Plants">
        <title>The Aegilops tauschii genome reveals multiple impacts of transposons.</title>
        <authorList>
            <person name="Zhao G."/>
            <person name="Zou C."/>
            <person name="Li K."/>
            <person name="Wang K."/>
            <person name="Li T."/>
            <person name="Gao L."/>
            <person name="Zhang X."/>
            <person name="Wang H."/>
            <person name="Yang Z."/>
            <person name="Liu X."/>
            <person name="Jiang W."/>
            <person name="Mao L."/>
            <person name="Kong X."/>
            <person name="Jiao Y."/>
            <person name="Jia J."/>
        </authorList>
    </citation>
    <scope>NUCLEOTIDE SEQUENCE [LARGE SCALE GENOMIC DNA]</scope>
    <source>
        <strain evidence="14">cv. AL8/78</strain>
    </source>
</reference>
<keyword evidence="3" id="KW-0813">Transport</keyword>
<evidence type="ECO:0000256" key="4">
    <source>
        <dbReference type="ARBA" id="ARBA00022692"/>
    </source>
</evidence>
<dbReference type="PANTHER" id="PTHR19241">
    <property type="entry name" value="ATP-BINDING CASSETTE TRANSPORTER"/>
    <property type="match status" value="1"/>
</dbReference>
<dbReference type="GO" id="GO:0016887">
    <property type="term" value="F:ATP hydrolysis activity"/>
    <property type="evidence" value="ECO:0007669"/>
    <property type="project" value="InterPro"/>
</dbReference>
<evidence type="ECO:0000256" key="10">
    <source>
        <dbReference type="ARBA" id="ARBA00037747"/>
    </source>
</evidence>
<feature type="transmembrane region" description="Helical" evidence="11">
    <location>
        <begin position="366"/>
        <end position="388"/>
    </location>
</feature>
<feature type="transmembrane region" description="Helical" evidence="11">
    <location>
        <begin position="481"/>
        <end position="499"/>
    </location>
</feature>
<keyword evidence="6" id="KW-0547">Nucleotide-binding</keyword>
<dbReference type="CDD" id="cd03233">
    <property type="entry name" value="ABCG_PDR_domain1"/>
    <property type="match status" value="1"/>
</dbReference>
<dbReference type="Pfam" id="PF01061">
    <property type="entry name" value="ABC2_membrane"/>
    <property type="match status" value="1"/>
</dbReference>
<evidence type="ECO:0000256" key="2">
    <source>
        <dbReference type="ARBA" id="ARBA00006012"/>
    </source>
</evidence>
<feature type="transmembrane region" description="Helical" evidence="11">
    <location>
        <begin position="443"/>
        <end position="469"/>
    </location>
</feature>
<dbReference type="GO" id="GO:0140359">
    <property type="term" value="F:ABC-type transporter activity"/>
    <property type="evidence" value="ECO:0007669"/>
    <property type="project" value="InterPro"/>
</dbReference>
<evidence type="ECO:0000256" key="6">
    <source>
        <dbReference type="ARBA" id="ARBA00022741"/>
    </source>
</evidence>
<feature type="domain" description="ABC transporter" evidence="12">
    <location>
        <begin position="2"/>
        <end position="271"/>
    </location>
</feature>
<dbReference type="AlphaFoldDB" id="A0A453T015"/>
<sequence>MLGLNRGRERICILKDVTGILKPSRMTLLLGPPGCGKTTLLLALAGKLNKNLKVSGEIEYNGVKLQDFVPEKTAAYIGQYDLHVPEMTVRETLDFSARFQGVGSRAEIMKEVIRREKEAGITPDPNIDTYMKAISVEGLERSMQTDYIMKIMGLDTCADVLVGDAMRRGISGGEKKRLTTGEMIVGPSKVLFMDEISTGLDSSTTFQVVSCLQQLAHISEFTILVSLLQPAPETYELFDDIILMAEGQIVYHGPKSCVMSFFESCGFKCPQRKGSADFLQEVLSRKDQQQYWSRTEERYNFVTVEKFYDKFKASQSGRNLAEELSKPYDESKGHKNALSFGIYSLSKWDLLKACFARELLLMKRNAFIHITKAAQLGLFGLITGTVFLRTRMGVDRTHASYYMGSLFYALLLLIVNGFPDLAMAIERLPVFYKHRDNYFYPAWAYAIPSFILKIPFSLVGSVALTSISYYLIGYTPEASRFFYQLLILFLMHTVILSMFRSVASYCQTMVAGSVGGTLAFLFTLLFGGFLIPRSFLPNWLKWVFWVSPLSYAEIGLAGNEFLAPRWSEITISGVTLGRRILMDQGLDFSSYFYWISVGALIGFTLLFNVGFAIGLTVKNRRMVLPFTPLTISFQDVNYYVDTPAEMREHGYMEGKLQLLHNITGAFQPGVLSALMGVTGAGKTTLLDVLAGRKTGGVIEGDIRIGGYPKIQQTFARISGYCEQTDVHSPQITVGESVAYSAWLRLPPETDSKARDEFVNEVLETIELDEIRDSLVGIPGVNGLSTEQRKRLTIAVELVSNPSIIFMDEPTSGLDARAAAIVMRAVKNVADTGRTVVCTIHQPSIDIFEAFDELMLMRRGGELIYAGPVGHHSCEVIQYFQAIPAIPRIKDNYNPSTWMLEVTSTSMEAQVGADFVQMYSASSMCK</sequence>
<evidence type="ECO:0000256" key="7">
    <source>
        <dbReference type="ARBA" id="ARBA00022840"/>
    </source>
</evidence>
<keyword evidence="4 11" id="KW-0812">Transmembrane</keyword>
<accession>A0A453T015</accession>
<dbReference type="Pfam" id="PF19055">
    <property type="entry name" value="ABC2_membrane_7"/>
    <property type="match status" value="2"/>
</dbReference>
<dbReference type="InterPro" id="IPR034003">
    <property type="entry name" value="ABCG_PDR_2"/>
</dbReference>
<dbReference type="FunFam" id="3.40.50.300:FF:000157">
    <property type="entry name" value="ABC transporter G family member 34"/>
    <property type="match status" value="1"/>
</dbReference>
<comment type="function">
    <text evidence="10">May be a general defense protein.</text>
</comment>
<dbReference type="Proteomes" id="UP000015105">
    <property type="component" value="Chromosome 7D"/>
</dbReference>
<reference evidence="13" key="5">
    <citation type="journal article" date="2021" name="G3 (Bethesda)">
        <title>Aegilops tauschii genome assembly Aet v5.0 features greater sequence contiguity and improved annotation.</title>
        <authorList>
            <person name="Wang L."/>
            <person name="Zhu T."/>
            <person name="Rodriguez J.C."/>
            <person name="Deal K.R."/>
            <person name="Dubcovsky J."/>
            <person name="McGuire P.E."/>
            <person name="Lux T."/>
            <person name="Spannagl M."/>
            <person name="Mayer K.F.X."/>
            <person name="Baldrich P."/>
            <person name="Meyers B.C."/>
            <person name="Huo N."/>
            <person name="Gu Y.Q."/>
            <person name="Zhou H."/>
            <person name="Devos K.M."/>
            <person name="Bennetzen J.L."/>
            <person name="Unver T."/>
            <person name="Budak H."/>
            <person name="Gulick P.J."/>
            <person name="Galiba G."/>
            <person name="Kalapos B."/>
            <person name="Nelson D.R."/>
            <person name="Li P."/>
            <person name="You F.M."/>
            <person name="Luo M.C."/>
            <person name="Dvorak J."/>
        </authorList>
    </citation>
    <scope>NUCLEOTIDE SEQUENCE [LARGE SCALE GENOMIC DNA]</scope>
    <source>
        <strain evidence="13">cv. AL8/78</strain>
    </source>
</reference>
<dbReference type="Pfam" id="PF00005">
    <property type="entry name" value="ABC_tran"/>
    <property type="match status" value="2"/>
</dbReference>
<dbReference type="InterPro" id="IPR003439">
    <property type="entry name" value="ABC_transporter-like_ATP-bd"/>
</dbReference>
<dbReference type="InterPro" id="IPR013581">
    <property type="entry name" value="PDR_assoc"/>
</dbReference>
<keyword evidence="9 11" id="KW-0472">Membrane</keyword>
<protein>
    <recommendedName>
        <fullName evidence="12">ABC transporter domain-containing protein</fullName>
    </recommendedName>
</protein>
<evidence type="ECO:0000256" key="8">
    <source>
        <dbReference type="ARBA" id="ARBA00022989"/>
    </source>
</evidence>
<keyword evidence="7" id="KW-0067">ATP-binding</keyword>
<keyword evidence="14" id="KW-1185">Reference proteome</keyword>
<feature type="transmembrane region" description="Helical" evidence="11">
    <location>
        <begin position="511"/>
        <end position="531"/>
    </location>
</feature>
<evidence type="ECO:0000256" key="1">
    <source>
        <dbReference type="ARBA" id="ARBA00004141"/>
    </source>
</evidence>
<reference evidence="13" key="3">
    <citation type="journal article" date="2017" name="Nature">
        <title>Genome sequence of the progenitor of the wheat D genome Aegilops tauschii.</title>
        <authorList>
            <person name="Luo M.C."/>
            <person name="Gu Y.Q."/>
            <person name="Puiu D."/>
            <person name="Wang H."/>
            <person name="Twardziok S.O."/>
            <person name="Deal K.R."/>
            <person name="Huo N."/>
            <person name="Zhu T."/>
            <person name="Wang L."/>
            <person name="Wang Y."/>
            <person name="McGuire P.E."/>
            <person name="Liu S."/>
            <person name="Long H."/>
            <person name="Ramasamy R.K."/>
            <person name="Rodriguez J.C."/>
            <person name="Van S.L."/>
            <person name="Yuan L."/>
            <person name="Wang Z."/>
            <person name="Xia Z."/>
            <person name="Xiao L."/>
            <person name="Anderson O.D."/>
            <person name="Ouyang S."/>
            <person name="Liang Y."/>
            <person name="Zimin A.V."/>
            <person name="Pertea G."/>
            <person name="Qi P."/>
            <person name="Bennetzen J.L."/>
            <person name="Dai X."/>
            <person name="Dawson M.W."/>
            <person name="Muller H.G."/>
            <person name="Kugler K."/>
            <person name="Rivarola-Duarte L."/>
            <person name="Spannagl M."/>
            <person name="Mayer K.F.X."/>
            <person name="Lu F.H."/>
            <person name="Bevan M.W."/>
            <person name="Leroy P."/>
            <person name="Li P."/>
            <person name="You F.M."/>
            <person name="Sun Q."/>
            <person name="Liu Z."/>
            <person name="Lyons E."/>
            <person name="Wicker T."/>
            <person name="Salzberg S.L."/>
            <person name="Devos K.M."/>
            <person name="Dvorak J."/>
        </authorList>
    </citation>
    <scope>NUCLEOTIDE SEQUENCE [LARGE SCALE GENOMIC DNA]</scope>
    <source>
        <strain evidence="13">cv. AL8/78</strain>
    </source>
</reference>
<dbReference type="InterPro" id="IPR003593">
    <property type="entry name" value="AAA+_ATPase"/>
</dbReference>
<evidence type="ECO:0000313" key="14">
    <source>
        <dbReference type="Proteomes" id="UP000015105"/>
    </source>
</evidence>
<evidence type="ECO:0000256" key="9">
    <source>
        <dbReference type="ARBA" id="ARBA00023136"/>
    </source>
</evidence>
<dbReference type="InterPro" id="IPR034001">
    <property type="entry name" value="ABCG_PDR_1"/>
</dbReference>
<dbReference type="Pfam" id="PF08370">
    <property type="entry name" value="PDR_assoc"/>
    <property type="match status" value="1"/>
</dbReference>
<keyword evidence="8 11" id="KW-1133">Transmembrane helix</keyword>
<dbReference type="EnsemblPlants" id="AET7Gv21172900.5">
    <property type="protein sequence ID" value="AET7Gv21172900.5"/>
    <property type="gene ID" value="AET7Gv21172900"/>
</dbReference>
<name>A0A453T015_AEGTS</name>
<feature type="transmembrane region" description="Helical" evidence="11">
    <location>
        <begin position="400"/>
        <end position="422"/>
    </location>
</feature>
<dbReference type="InterPro" id="IPR027417">
    <property type="entry name" value="P-loop_NTPase"/>
</dbReference>
<feature type="transmembrane region" description="Helical" evidence="11">
    <location>
        <begin position="591"/>
        <end position="617"/>
    </location>
</feature>
<dbReference type="Gene3D" id="3.40.50.300">
    <property type="entry name" value="P-loop containing nucleotide triphosphate hydrolases"/>
    <property type="match status" value="2"/>
</dbReference>
<keyword evidence="5" id="KW-0677">Repeat</keyword>
<feature type="domain" description="ABC transporter" evidence="12">
    <location>
        <begin position="631"/>
        <end position="884"/>
    </location>
</feature>